<dbReference type="CDD" id="cd05233">
    <property type="entry name" value="SDR_c"/>
    <property type="match status" value="1"/>
</dbReference>
<evidence type="ECO:0000259" key="3">
    <source>
        <dbReference type="SMART" id="SM00822"/>
    </source>
</evidence>
<evidence type="ECO:0000313" key="4">
    <source>
        <dbReference type="EMBL" id="SEF56855.1"/>
    </source>
</evidence>
<dbReference type="PRINTS" id="PR00081">
    <property type="entry name" value="GDHRDH"/>
</dbReference>
<gene>
    <name evidence="4" type="ORF">SAMN04489712_101452</name>
</gene>
<dbReference type="InterPro" id="IPR020904">
    <property type="entry name" value="Sc_DH/Rdtase_CS"/>
</dbReference>
<sequence length="253" mass="25485">MTVRALSPATGVIVTGGASGIGAACARALAEAGRPVALWDLADATALAERIGAETGAAAVALTVDVTDAAAFPAAVERSRAALGTIGGLVHAAGIPGPAAVGDLDEARWDAVQNVNLRAQALLVQVLLEDLRDQAGSAVVGISSIEAFLGQMFIPAYCASKAGLLGLTRALAHHLATDGIRVNAVCPGYIDTPMLQGTAPPEMAAGFAAKSPFGRLGRPEEVARAVRFLLSDEASFITGTHLTVDGGATAVDR</sequence>
<dbReference type="Proteomes" id="UP000236723">
    <property type="component" value="Unassembled WGS sequence"/>
</dbReference>
<dbReference type="SMART" id="SM00822">
    <property type="entry name" value="PKS_KR"/>
    <property type="match status" value="1"/>
</dbReference>
<dbReference type="InterPro" id="IPR057326">
    <property type="entry name" value="KR_dom"/>
</dbReference>
<dbReference type="OrthoDB" id="7064009at2"/>
<name>A0A1H5T257_9ACTN</name>
<dbReference type="PANTHER" id="PTHR42760:SF40">
    <property type="entry name" value="3-OXOACYL-[ACYL-CARRIER-PROTEIN] REDUCTASE, CHLOROPLASTIC"/>
    <property type="match status" value="1"/>
</dbReference>
<dbReference type="InterPro" id="IPR036291">
    <property type="entry name" value="NAD(P)-bd_dom_sf"/>
</dbReference>
<dbReference type="Pfam" id="PF13561">
    <property type="entry name" value="adh_short_C2"/>
    <property type="match status" value="1"/>
</dbReference>
<evidence type="ECO:0000256" key="2">
    <source>
        <dbReference type="ARBA" id="ARBA00023002"/>
    </source>
</evidence>
<evidence type="ECO:0000256" key="1">
    <source>
        <dbReference type="ARBA" id="ARBA00006484"/>
    </source>
</evidence>
<organism evidence="4 5">
    <name type="scientific">Thermomonospora echinospora</name>
    <dbReference type="NCBI Taxonomy" id="1992"/>
    <lineage>
        <taxon>Bacteria</taxon>
        <taxon>Bacillati</taxon>
        <taxon>Actinomycetota</taxon>
        <taxon>Actinomycetes</taxon>
        <taxon>Streptosporangiales</taxon>
        <taxon>Thermomonosporaceae</taxon>
        <taxon>Thermomonospora</taxon>
    </lineage>
</organism>
<evidence type="ECO:0000313" key="5">
    <source>
        <dbReference type="Proteomes" id="UP000236723"/>
    </source>
</evidence>
<dbReference type="RefSeq" id="WP_103935885.1">
    <property type="nucleotide sequence ID" value="NZ_FNVO01000001.1"/>
</dbReference>
<proteinExistence type="inferred from homology"/>
<dbReference type="GO" id="GO:0016616">
    <property type="term" value="F:oxidoreductase activity, acting on the CH-OH group of donors, NAD or NADP as acceptor"/>
    <property type="evidence" value="ECO:0007669"/>
    <property type="project" value="TreeGrafter"/>
</dbReference>
<reference evidence="5" key="1">
    <citation type="submission" date="2016-10" db="EMBL/GenBank/DDBJ databases">
        <authorList>
            <person name="Varghese N."/>
            <person name="Submissions S."/>
        </authorList>
    </citation>
    <scope>NUCLEOTIDE SEQUENCE [LARGE SCALE GENOMIC DNA]</scope>
    <source>
        <strain evidence="5">DSM 43163</strain>
    </source>
</reference>
<dbReference type="FunFam" id="3.40.50.720:FF:000084">
    <property type="entry name" value="Short-chain dehydrogenase reductase"/>
    <property type="match status" value="1"/>
</dbReference>
<dbReference type="GO" id="GO:0030497">
    <property type="term" value="P:fatty acid elongation"/>
    <property type="evidence" value="ECO:0007669"/>
    <property type="project" value="TreeGrafter"/>
</dbReference>
<dbReference type="PANTHER" id="PTHR42760">
    <property type="entry name" value="SHORT-CHAIN DEHYDROGENASES/REDUCTASES FAMILY MEMBER"/>
    <property type="match status" value="1"/>
</dbReference>
<dbReference type="PRINTS" id="PR00080">
    <property type="entry name" value="SDRFAMILY"/>
</dbReference>
<dbReference type="PROSITE" id="PS00061">
    <property type="entry name" value="ADH_SHORT"/>
    <property type="match status" value="1"/>
</dbReference>
<protein>
    <submittedName>
        <fullName evidence="4">NAD(P)-dependent dehydrogenase, short-chain alcohol dehydrogenase family</fullName>
    </submittedName>
</protein>
<dbReference type="AlphaFoldDB" id="A0A1H5T257"/>
<dbReference type="Gene3D" id="3.40.50.720">
    <property type="entry name" value="NAD(P)-binding Rossmann-like Domain"/>
    <property type="match status" value="1"/>
</dbReference>
<feature type="domain" description="Ketoreductase" evidence="3">
    <location>
        <begin position="11"/>
        <end position="179"/>
    </location>
</feature>
<dbReference type="EMBL" id="FNVO01000001">
    <property type="protein sequence ID" value="SEF56855.1"/>
    <property type="molecule type" value="Genomic_DNA"/>
</dbReference>
<accession>A0A1H5T257</accession>
<dbReference type="SUPFAM" id="SSF51735">
    <property type="entry name" value="NAD(P)-binding Rossmann-fold domains"/>
    <property type="match status" value="1"/>
</dbReference>
<keyword evidence="2" id="KW-0560">Oxidoreductase</keyword>
<dbReference type="PROSITE" id="PS51257">
    <property type="entry name" value="PROKAR_LIPOPROTEIN"/>
    <property type="match status" value="1"/>
</dbReference>
<dbReference type="InterPro" id="IPR002347">
    <property type="entry name" value="SDR_fam"/>
</dbReference>
<keyword evidence="5" id="KW-1185">Reference proteome</keyword>
<comment type="similarity">
    <text evidence="1">Belongs to the short-chain dehydrogenases/reductases (SDR) family.</text>
</comment>